<dbReference type="Proteomes" id="UP000547973">
    <property type="component" value="Unassembled WGS sequence"/>
</dbReference>
<dbReference type="NCBIfam" id="TIGR01064">
    <property type="entry name" value="pyruv_kin"/>
    <property type="match status" value="1"/>
</dbReference>
<dbReference type="GO" id="GO:0030955">
    <property type="term" value="F:potassium ion binding"/>
    <property type="evidence" value="ECO:0007669"/>
    <property type="project" value="UniProtKB-UniRule"/>
</dbReference>
<evidence type="ECO:0000313" key="22">
    <source>
        <dbReference type="EMBL" id="NYI41556.1"/>
    </source>
</evidence>
<dbReference type="GO" id="GO:0005524">
    <property type="term" value="F:ATP binding"/>
    <property type="evidence" value="ECO:0007669"/>
    <property type="project" value="UniProtKB-KW"/>
</dbReference>
<keyword evidence="13 19" id="KW-0460">Magnesium</keyword>
<dbReference type="InterPro" id="IPR015793">
    <property type="entry name" value="Pyrv_Knase_brl"/>
</dbReference>
<evidence type="ECO:0000256" key="6">
    <source>
        <dbReference type="ARBA" id="ARBA00012142"/>
    </source>
</evidence>
<keyword evidence="11 19" id="KW-0418">Kinase</keyword>
<comment type="pathway">
    <text evidence="3 19">Carbohydrate degradation; glycolysis; pyruvate from D-glyceraldehyde 3-phosphate: step 5/5.</text>
</comment>
<comment type="similarity">
    <text evidence="4 19">Belongs to the pyruvate kinase family.</text>
</comment>
<dbReference type="AlphaFoldDB" id="A0A7Y9ZAE2"/>
<dbReference type="GO" id="GO:0000287">
    <property type="term" value="F:magnesium ion binding"/>
    <property type="evidence" value="ECO:0007669"/>
    <property type="project" value="UniProtKB-UniRule"/>
</dbReference>
<proteinExistence type="inferred from homology"/>
<evidence type="ECO:0000256" key="11">
    <source>
        <dbReference type="ARBA" id="ARBA00022777"/>
    </source>
</evidence>
<comment type="cofactor">
    <cofactor evidence="1">
        <name>Mg(2+)</name>
        <dbReference type="ChEBI" id="CHEBI:18420"/>
    </cofactor>
</comment>
<dbReference type="SUPFAM" id="SSF50800">
    <property type="entry name" value="PK beta-barrel domain-like"/>
    <property type="match status" value="1"/>
</dbReference>
<keyword evidence="10" id="KW-0547">Nucleotide-binding</keyword>
<name>A0A7Y9ZAE2_9MICO</name>
<dbReference type="InterPro" id="IPR036918">
    <property type="entry name" value="Pyrv_Knase_C_sf"/>
</dbReference>
<dbReference type="InterPro" id="IPR011037">
    <property type="entry name" value="Pyrv_Knase-like_insert_dom_sf"/>
</dbReference>
<dbReference type="SUPFAM" id="SSF51621">
    <property type="entry name" value="Phosphoenolpyruvate/pyruvate domain"/>
    <property type="match status" value="1"/>
</dbReference>
<dbReference type="PRINTS" id="PR01050">
    <property type="entry name" value="PYRUVTKNASE"/>
</dbReference>
<dbReference type="Pfam" id="PF02887">
    <property type="entry name" value="PK_C"/>
    <property type="match status" value="1"/>
</dbReference>
<dbReference type="InterPro" id="IPR015806">
    <property type="entry name" value="Pyrv_Knase_insert_dom_sf"/>
</dbReference>
<evidence type="ECO:0000256" key="1">
    <source>
        <dbReference type="ARBA" id="ARBA00001946"/>
    </source>
</evidence>
<dbReference type="NCBIfam" id="NF004491">
    <property type="entry name" value="PRK05826.1"/>
    <property type="match status" value="1"/>
</dbReference>
<evidence type="ECO:0000256" key="14">
    <source>
        <dbReference type="ARBA" id="ARBA00022958"/>
    </source>
</evidence>
<evidence type="ECO:0000256" key="5">
    <source>
        <dbReference type="ARBA" id="ARBA00011881"/>
    </source>
</evidence>
<evidence type="ECO:0000256" key="19">
    <source>
        <dbReference type="RuleBase" id="RU000504"/>
    </source>
</evidence>
<dbReference type="EMBL" id="JACBZO010000001">
    <property type="protein sequence ID" value="NYI41556.1"/>
    <property type="molecule type" value="Genomic_DNA"/>
</dbReference>
<dbReference type="GO" id="GO:0016301">
    <property type="term" value="F:kinase activity"/>
    <property type="evidence" value="ECO:0007669"/>
    <property type="project" value="UniProtKB-KW"/>
</dbReference>
<keyword evidence="12" id="KW-0067">ATP-binding</keyword>
<dbReference type="NCBIfam" id="NF004978">
    <property type="entry name" value="PRK06354.1"/>
    <property type="match status" value="1"/>
</dbReference>
<dbReference type="InterPro" id="IPR001697">
    <property type="entry name" value="Pyr_Knase"/>
</dbReference>
<dbReference type="GO" id="GO:0004743">
    <property type="term" value="F:pyruvate kinase activity"/>
    <property type="evidence" value="ECO:0007669"/>
    <property type="project" value="UniProtKB-UniRule"/>
</dbReference>
<protein>
    <recommendedName>
        <fullName evidence="7 18">Pyruvate kinase</fullName>
        <ecNumber evidence="6 18">2.7.1.40</ecNumber>
    </recommendedName>
</protein>
<evidence type="ECO:0000256" key="7">
    <source>
        <dbReference type="ARBA" id="ARBA00018587"/>
    </source>
</evidence>
<keyword evidence="15 19" id="KW-0324">Glycolysis</keyword>
<comment type="cofactor">
    <cofactor evidence="2">
        <name>K(+)</name>
        <dbReference type="ChEBI" id="CHEBI:29103"/>
    </cofactor>
</comment>
<organism evidence="22 23">
    <name type="scientific">Demequina lutea</name>
    <dbReference type="NCBI Taxonomy" id="431489"/>
    <lineage>
        <taxon>Bacteria</taxon>
        <taxon>Bacillati</taxon>
        <taxon>Actinomycetota</taxon>
        <taxon>Actinomycetes</taxon>
        <taxon>Micrococcales</taxon>
        <taxon>Demequinaceae</taxon>
        <taxon>Demequina</taxon>
    </lineage>
</organism>
<dbReference type="SUPFAM" id="SSF52935">
    <property type="entry name" value="PK C-terminal domain-like"/>
    <property type="match status" value="1"/>
</dbReference>
<dbReference type="Gene3D" id="3.40.1380.20">
    <property type="entry name" value="Pyruvate kinase, C-terminal domain"/>
    <property type="match status" value="1"/>
</dbReference>
<evidence type="ECO:0000256" key="18">
    <source>
        <dbReference type="NCBIfam" id="TIGR01064"/>
    </source>
</evidence>
<keyword evidence="8 19" id="KW-0808">Transferase</keyword>
<evidence type="ECO:0000256" key="9">
    <source>
        <dbReference type="ARBA" id="ARBA00022723"/>
    </source>
</evidence>
<evidence type="ECO:0000313" key="23">
    <source>
        <dbReference type="Proteomes" id="UP000547973"/>
    </source>
</evidence>
<reference evidence="22 23" key="1">
    <citation type="submission" date="2020-07" db="EMBL/GenBank/DDBJ databases">
        <title>Sequencing the genomes of 1000 actinobacteria strains.</title>
        <authorList>
            <person name="Klenk H.-P."/>
        </authorList>
    </citation>
    <scope>NUCLEOTIDE SEQUENCE [LARGE SCALE GENOMIC DNA]</scope>
    <source>
        <strain evidence="22 23">DSM 19970</strain>
    </source>
</reference>
<evidence type="ECO:0000256" key="8">
    <source>
        <dbReference type="ARBA" id="ARBA00022679"/>
    </source>
</evidence>
<keyword evidence="14" id="KW-0630">Potassium</keyword>
<dbReference type="InterPro" id="IPR015795">
    <property type="entry name" value="Pyrv_Knase_C"/>
</dbReference>
<dbReference type="PROSITE" id="PS00110">
    <property type="entry name" value="PYRUVATE_KINASE"/>
    <property type="match status" value="1"/>
</dbReference>
<evidence type="ECO:0000256" key="2">
    <source>
        <dbReference type="ARBA" id="ARBA00001958"/>
    </source>
</evidence>
<evidence type="ECO:0000259" key="20">
    <source>
        <dbReference type="Pfam" id="PF00224"/>
    </source>
</evidence>
<evidence type="ECO:0000256" key="15">
    <source>
        <dbReference type="ARBA" id="ARBA00023152"/>
    </source>
</evidence>
<dbReference type="PANTHER" id="PTHR11817">
    <property type="entry name" value="PYRUVATE KINASE"/>
    <property type="match status" value="1"/>
</dbReference>
<keyword evidence="9" id="KW-0479">Metal-binding</keyword>
<dbReference type="Gene3D" id="3.20.20.60">
    <property type="entry name" value="Phosphoenolpyruvate-binding domains"/>
    <property type="match status" value="1"/>
</dbReference>
<evidence type="ECO:0000256" key="10">
    <source>
        <dbReference type="ARBA" id="ARBA00022741"/>
    </source>
</evidence>
<dbReference type="EC" id="2.7.1.40" evidence="6 18"/>
<evidence type="ECO:0000256" key="12">
    <source>
        <dbReference type="ARBA" id="ARBA00022840"/>
    </source>
</evidence>
<comment type="catalytic activity">
    <reaction evidence="17 19">
        <text>pyruvate + ATP = phosphoenolpyruvate + ADP + H(+)</text>
        <dbReference type="Rhea" id="RHEA:18157"/>
        <dbReference type="ChEBI" id="CHEBI:15361"/>
        <dbReference type="ChEBI" id="CHEBI:15378"/>
        <dbReference type="ChEBI" id="CHEBI:30616"/>
        <dbReference type="ChEBI" id="CHEBI:58702"/>
        <dbReference type="ChEBI" id="CHEBI:456216"/>
        <dbReference type="EC" id="2.7.1.40"/>
    </reaction>
</comment>
<keyword evidence="23" id="KW-1185">Reference proteome</keyword>
<feature type="domain" description="Pyruvate kinase C-terminal" evidence="21">
    <location>
        <begin position="354"/>
        <end position="466"/>
    </location>
</feature>
<dbReference type="InterPro" id="IPR040442">
    <property type="entry name" value="Pyrv_kinase-like_dom_sf"/>
</dbReference>
<accession>A0A7Y9ZAE2</accession>
<evidence type="ECO:0000256" key="4">
    <source>
        <dbReference type="ARBA" id="ARBA00008663"/>
    </source>
</evidence>
<dbReference type="FunFam" id="2.40.33.10:FF:000001">
    <property type="entry name" value="Pyruvate kinase"/>
    <property type="match status" value="1"/>
</dbReference>
<dbReference type="Pfam" id="PF00224">
    <property type="entry name" value="PK"/>
    <property type="match status" value="1"/>
</dbReference>
<dbReference type="Gene3D" id="2.40.33.10">
    <property type="entry name" value="PK beta-barrel domain-like"/>
    <property type="match status" value="1"/>
</dbReference>
<evidence type="ECO:0000256" key="17">
    <source>
        <dbReference type="ARBA" id="ARBA00048152"/>
    </source>
</evidence>
<evidence type="ECO:0000259" key="21">
    <source>
        <dbReference type="Pfam" id="PF02887"/>
    </source>
</evidence>
<evidence type="ECO:0000256" key="16">
    <source>
        <dbReference type="ARBA" id="ARBA00023317"/>
    </source>
</evidence>
<evidence type="ECO:0000256" key="3">
    <source>
        <dbReference type="ARBA" id="ARBA00004997"/>
    </source>
</evidence>
<comment type="subunit">
    <text evidence="5">Homotetramer.</text>
</comment>
<sequence>MRNAKIVCTIGPATASLDQMKLLVEAGMDVARINRSHGSAEEHEQVYRNVRQAAAEAGRNVAVLVDLQGPKIRLARFVDGPHDLAVGDIFTITTREVEGTKEICGTTFKGLAGDCKAGDFLLIDDGKVRVEVMEVKDGTDVVTKVIVPGPVSNNKGINLPGVAVSVPAMSEKDESDLRWGLKLGADFIALSFVRSAADYADVARIMAEEGRIVPVIAKVEKPQAVDNLEEIVDAFDGVMVARGDLGVELPLEDVPLVQKRAIELCRSQAKPVIVATQVLESMTHSPVPTRAETSDCANAILDGADAVMLSGETSVGDYPIITVETMARIIKNTEQKGFSRIAPYLASPKTRGGAVTHAAAEISETLDVKYIVTFTQSGDSAQRMSRLRPETPMLALTPNPDTQKRLALSWGVRTTIVPKAETTDDMVNIVDSLLKDTGRAVDGDLVVIVSGTPIGIPGTTNSIVVHKVGQVRK</sequence>
<feature type="domain" description="Pyruvate kinase barrel" evidence="20">
    <location>
        <begin position="1"/>
        <end position="323"/>
    </location>
</feature>
<dbReference type="InterPro" id="IPR018209">
    <property type="entry name" value="Pyrv_Knase_AS"/>
</dbReference>
<dbReference type="FunFam" id="3.40.1380.20:FF:000009">
    <property type="entry name" value="Pyruvate kinase"/>
    <property type="match status" value="1"/>
</dbReference>
<dbReference type="InterPro" id="IPR015813">
    <property type="entry name" value="Pyrv/PenolPyrv_kinase-like_dom"/>
</dbReference>
<dbReference type="RefSeq" id="WP_179397931.1">
    <property type="nucleotide sequence ID" value="NZ_JACBZO010000001.1"/>
</dbReference>
<comment type="caution">
    <text evidence="22">The sequence shown here is derived from an EMBL/GenBank/DDBJ whole genome shotgun (WGS) entry which is preliminary data.</text>
</comment>
<gene>
    <name evidence="22" type="ORF">BKA03_001675</name>
</gene>
<evidence type="ECO:0000256" key="13">
    <source>
        <dbReference type="ARBA" id="ARBA00022842"/>
    </source>
</evidence>
<dbReference type="UniPathway" id="UPA00109">
    <property type="reaction ID" value="UER00188"/>
</dbReference>
<keyword evidence="16 22" id="KW-0670">Pyruvate</keyword>